<reference evidence="3 4" key="1">
    <citation type="journal article" date="2013" name="Genome Announc.">
        <title>Draft Genome of the Nitrogen-Fixing Bacterium Pseudomonas stutzeri Strain KOS6 Isolated from Industrial Hydrocarbon Sludge.</title>
        <authorList>
            <person name="Grigoryeva T.V."/>
            <person name="Laikov A.V."/>
            <person name="Naumova R.P."/>
            <person name="Manolov A.I."/>
            <person name="Larin A.K."/>
            <person name="Karpova I.Y."/>
            <person name="Semashko T.A."/>
            <person name="Alexeev D.G."/>
            <person name="Kostryukova E.S."/>
            <person name="Muller R."/>
            <person name="Govorun V.M."/>
        </authorList>
    </citation>
    <scope>NUCLEOTIDE SEQUENCE [LARGE SCALE GENOMIC DNA]</scope>
    <source>
        <strain evidence="3 4">KOS6</strain>
    </source>
</reference>
<dbReference type="EMBL" id="AMCZ02000003">
    <property type="protein sequence ID" value="EWC42654.1"/>
    <property type="molecule type" value="Genomic_DNA"/>
</dbReference>
<feature type="signal peptide" evidence="2">
    <location>
        <begin position="1"/>
        <end position="27"/>
    </location>
</feature>
<organism evidence="3 4">
    <name type="scientific">Stutzerimonas stutzeri KOS6</name>
    <dbReference type="NCBI Taxonomy" id="1218352"/>
    <lineage>
        <taxon>Bacteria</taxon>
        <taxon>Pseudomonadati</taxon>
        <taxon>Pseudomonadota</taxon>
        <taxon>Gammaproteobacteria</taxon>
        <taxon>Pseudomonadales</taxon>
        <taxon>Pseudomonadaceae</taxon>
        <taxon>Stutzerimonas</taxon>
    </lineage>
</organism>
<evidence type="ECO:0000256" key="1">
    <source>
        <dbReference type="SAM" id="MobiDB-lite"/>
    </source>
</evidence>
<sequence>MNTVKQWLRATCALGFALVLTSESSSAAVLAEALPAESTQPQSSSPHAAGCDPSSAPSMIAYSSSPTDGTAPCSKAASDHRISLLPGAQGRRFAEPASDSPPYRPASNRRYSF</sequence>
<comment type="caution">
    <text evidence="3">The sequence shown here is derived from an EMBL/GenBank/DDBJ whole genome shotgun (WGS) entry which is preliminary data.</text>
</comment>
<evidence type="ECO:0000313" key="4">
    <source>
        <dbReference type="Proteomes" id="UP000026923"/>
    </source>
</evidence>
<dbReference type="OrthoDB" id="7029124at2"/>
<evidence type="ECO:0000313" key="3">
    <source>
        <dbReference type="EMBL" id="EWC42654.1"/>
    </source>
</evidence>
<dbReference type="Proteomes" id="UP000026923">
    <property type="component" value="Unassembled WGS sequence"/>
</dbReference>
<dbReference type="HOGENOM" id="CLU_2131405_0_0_6"/>
<feature type="compositionally biased region" description="Low complexity" evidence="1">
    <location>
        <begin position="53"/>
        <end position="66"/>
    </location>
</feature>
<dbReference type="eggNOG" id="ENOG5031KFU">
    <property type="taxonomic scope" value="Bacteria"/>
</dbReference>
<protein>
    <submittedName>
        <fullName evidence="3">Uncharacterized protein</fullName>
    </submittedName>
</protein>
<dbReference type="RefSeq" id="WP_024162368.1">
    <property type="nucleotide sequence ID" value="NZ_KK020676.1"/>
</dbReference>
<feature type="chain" id="PRO_5001602031" evidence="2">
    <location>
        <begin position="28"/>
        <end position="113"/>
    </location>
</feature>
<feature type="region of interest" description="Disordered" evidence="1">
    <location>
        <begin position="34"/>
        <end position="113"/>
    </location>
</feature>
<keyword evidence="2" id="KW-0732">Signal</keyword>
<name>A0A061JVW5_STUST</name>
<accession>A0A061JVW5</accession>
<evidence type="ECO:0000256" key="2">
    <source>
        <dbReference type="SAM" id="SignalP"/>
    </source>
</evidence>
<proteinExistence type="predicted"/>
<gene>
    <name evidence="3" type="ORF">B597_004395</name>
</gene>
<dbReference type="AlphaFoldDB" id="A0A061JVW5"/>